<evidence type="ECO:0000313" key="2">
    <source>
        <dbReference type="Proteomes" id="UP000711996"/>
    </source>
</evidence>
<protein>
    <submittedName>
        <fullName evidence="1">Uncharacterized protein</fullName>
    </submittedName>
</protein>
<gene>
    <name evidence="1" type="ORF">CGCSCA2_v002400</name>
</gene>
<organism evidence="1 2">
    <name type="scientific">Colletotrichum siamense</name>
    <name type="common">Anthracnose fungus</name>
    <dbReference type="NCBI Taxonomy" id="690259"/>
    <lineage>
        <taxon>Eukaryota</taxon>
        <taxon>Fungi</taxon>
        <taxon>Dikarya</taxon>
        <taxon>Ascomycota</taxon>
        <taxon>Pezizomycotina</taxon>
        <taxon>Sordariomycetes</taxon>
        <taxon>Hypocreomycetidae</taxon>
        <taxon>Glomerellales</taxon>
        <taxon>Glomerellaceae</taxon>
        <taxon>Colletotrichum</taxon>
        <taxon>Colletotrichum gloeosporioides species complex</taxon>
    </lineage>
</organism>
<reference evidence="1" key="1">
    <citation type="submission" date="2019-06" db="EMBL/GenBank/DDBJ databases">
        <authorList>
            <person name="Gan P."/>
            <person name="Shirasu K."/>
        </authorList>
    </citation>
    <scope>NUCLEOTIDE SEQUENCE [LARGE SCALE GENOMIC DNA]</scope>
    <source>
        <strain evidence="1">CAD2</strain>
    </source>
</reference>
<keyword evidence="2" id="KW-1185">Reference proteome</keyword>
<name>A0A9P5F2E5_COLSI</name>
<sequence length="287" mass="31846">MKPGANCVYDDYVEARIVQESNKQSRAINKGAHKRLACPFFKQDPATNQYCIGVSYQTWAHVKQHLRRKHFLESTPGDCSPEVLHQTTCGSTGNIGLSMIGKDTLKGVEEVTRPRKLSDCERWKTAWSVIFPKVKPPASPYAQDPRTSLVEHVIQQICNRPESFDAGLVHARIVQSEEVSRAIITRLIEFLRGEASPTSPIHSVLPCTGGKEGDTMNSSGVGETDVIQYFNSEAISNDFPAAQAQWHGLKLMTTTESSNPAWDYCNSEFVDEVMKDWQEGGAGDNSL</sequence>
<accession>A0A9P5F2E5</accession>
<dbReference type="OrthoDB" id="3564303at2759"/>
<dbReference type="Proteomes" id="UP000711996">
    <property type="component" value="Unassembled WGS sequence"/>
</dbReference>
<dbReference type="EMBL" id="QPMT01000005">
    <property type="protein sequence ID" value="KAF4864170.1"/>
    <property type="molecule type" value="Genomic_DNA"/>
</dbReference>
<evidence type="ECO:0000313" key="1">
    <source>
        <dbReference type="EMBL" id="KAF4864170.1"/>
    </source>
</evidence>
<proteinExistence type="predicted"/>
<dbReference type="AlphaFoldDB" id="A0A9P5F2E5"/>
<comment type="caution">
    <text evidence="1">The sequence shown here is derived from an EMBL/GenBank/DDBJ whole genome shotgun (WGS) entry which is preliminary data.</text>
</comment>